<dbReference type="Proteomes" id="UP000660380">
    <property type="component" value="Unassembled WGS sequence"/>
</dbReference>
<evidence type="ECO:0000313" key="2">
    <source>
        <dbReference type="Proteomes" id="UP000660380"/>
    </source>
</evidence>
<proteinExistence type="predicted"/>
<dbReference type="SFLD" id="SFLDS00003">
    <property type="entry name" value="Haloacid_Dehalogenase"/>
    <property type="match status" value="1"/>
</dbReference>
<dbReference type="SUPFAM" id="SSF56784">
    <property type="entry name" value="HAD-like"/>
    <property type="match status" value="1"/>
</dbReference>
<comment type="caution">
    <text evidence="1">The sequence shown here is derived from an EMBL/GenBank/DDBJ whole genome shotgun (WGS) entry which is preliminary data.</text>
</comment>
<dbReference type="InterPro" id="IPR050155">
    <property type="entry name" value="HAD-like_hydrolase_sf"/>
</dbReference>
<gene>
    <name evidence="1" type="ORF">H6G81_05575</name>
</gene>
<dbReference type="RefSeq" id="WP_084763174.1">
    <property type="nucleotide sequence ID" value="NZ_JACJTA010000007.1"/>
</dbReference>
<dbReference type="PANTHER" id="PTHR43434">
    <property type="entry name" value="PHOSPHOGLYCOLATE PHOSPHATASE"/>
    <property type="match status" value="1"/>
</dbReference>
<dbReference type="Pfam" id="PF00702">
    <property type="entry name" value="Hydrolase"/>
    <property type="match status" value="1"/>
</dbReference>
<dbReference type="InterPro" id="IPR023214">
    <property type="entry name" value="HAD_sf"/>
</dbReference>
<dbReference type="InterPro" id="IPR023198">
    <property type="entry name" value="PGP-like_dom2"/>
</dbReference>
<dbReference type="InterPro" id="IPR008715">
    <property type="entry name" value="SAM-MeTfrase_NodS-like"/>
</dbReference>
<dbReference type="CDD" id="cd02440">
    <property type="entry name" value="AdoMet_MTases"/>
    <property type="match status" value="1"/>
</dbReference>
<dbReference type="Gene3D" id="1.10.150.240">
    <property type="entry name" value="Putative phosphatase, domain 2"/>
    <property type="match status" value="1"/>
</dbReference>
<name>A0ABR8GM50_9CYAN</name>
<dbReference type="SFLD" id="SFLDG01129">
    <property type="entry name" value="C1.5:_HAD__Beta-PGM__Phosphata"/>
    <property type="match status" value="1"/>
</dbReference>
<reference evidence="1 2" key="1">
    <citation type="journal article" date="2020" name="ISME J.">
        <title>Comparative genomics reveals insights into cyanobacterial evolution and habitat adaptation.</title>
        <authorList>
            <person name="Chen M.Y."/>
            <person name="Teng W.K."/>
            <person name="Zhao L."/>
            <person name="Hu C.X."/>
            <person name="Zhou Y.K."/>
            <person name="Han B.P."/>
            <person name="Song L.R."/>
            <person name="Shu W.S."/>
        </authorList>
    </citation>
    <scope>NUCLEOTIDE SEQUENCE [LARGE SCALE GENOMIC DNA]</scope>
    <source>
        <strain evidence="1 2">FACHB-248</strain>
    </source>
</reference>
<dbReference type="SUPFAM" id="SSF53335">
    <property type="entry name" value="S-adenosyl-L-methionine-dependent methyltransferases"/>
    <property type="match status" value="1"/>
</dbReference>
<dbReference type="Gene3D" id="3.40.50.150">
    <property type="entry name" value="Vaccinia Virus protein VP39"/>
    <property type="match status" value="1"/>
</dbReference>
<protein>
    <submittedName>
        <fullName evidence="1">Methyltransferase domain-containing protein</fullName>
    </submittedName>
</protein>
<dbReference type="GO" id="GO:0032259">
    <property type="term" value="P:methylation"/>
    <property type="evidence" value="ECO:0007669"/>
    <property type="project" value="UniProtKB-KW"/>
</dbReference>
<dbReference type="Gene3D" id="3.40.50.1000">
    <property type="entry name" value="HAD superfamily/HAD-like"/>
    <property type="match status" value="1"/>
</dbReference>
<dbReference type="InterPro" id="IPR036412">
    <property type="entry name" value="HAD-like_sf"/>
</dbReference>
<keyword evidence="1" id="KW-0489">Methyltransferase</keyword>
<organism evidence="1 2">
    <name type="scientific">Scytonema hofmannii FACHB-248</name>
    <dbReference type="NCBI Taxonomy" id="1842502"/>
    <lineage>
        <taxon>Bacteria</taxon>
        <taxon>Bacillati</taxon>
        <taxon>Cyanobacteriota</taxon>
        <taxon>Cyanophyceae</taxon>
        <taxon>Nostocales</taxon>
        <taxon>Scytonemataceae</taxon>
        <taxon>Scytonema</taxon>
    </lineage>
</organism>
<evidence type="ECO:0000313" key="1">
    <source>
        <dbReference type="EMBL" id="MBD2604011.1"/>
    </source>
</evidence>
<accession>A0ABR8GM50</accession>
<keyword evidence="2" id="KW-1185">Reference proteome</keyword>
<dbReference type="PANTHER" id="PTHR43434:SF16">
    <property type="entry name" value="BLL8046 PROTEIN"/>
    <property type="match status" value="1"/>
</dbReference>
<dbReference type="InterPro" id="IPR029063">
    <property type="entry name" value="SAM-dependent_MTases_sf"/>
</dbReference>
<dbReference type="Pfam" id="PF05401">
    <property type="entry name" value="NodS"/>
    <property type="match status" value="1"/>
</dbReference>
<dbReference type="EMBL" id="JACJTA010000007">
    <property type="protein sequence ID" value="MBD2604011.1"/>
    <property type="molecule type" value="Genomic_DNA"/>
</dbReference>
<dbReference type="GO" id="GO:0008168">
    <property type="term" value="F:methyltransferase activity"/>
    <property type="evidence" value="ECO:0007669"/>
    <property type="project" value="UniProtKB-KW"/>
</dbReference>
<sequence length="438" mass="49499">MKLAIFDIDGTLTKTNDVDSQCFVKAFALEFGIEDINTNWASYGHTTDSGITLQIFQEFLGRIPEQSELSRLQHRFVDLLQECYTADNTLFAEIPGASIMLRKLAETENWAIAFATAGWSASASMKLDSAKLDVGQLPTASADDSISREDIVKTAISRAKTVYNQIDFEKIVCIGDGIWDVLTAVQLQLAFVGVASGKQKKTLQDAGVEQIIEDFVNFDNFVEALNTASILKPEKLLEVEKGSLSDSERVSLPPSYFEALYGTNPDPWKFETSEYEAKKYAATIAALPKRYKSAFEIGGSIGILTEKLASKCDSLLSIEVSKLAQEKAIKRCQHLKQVRFQIMRLPEQYPEEMFDLVLVSEVGYYWCWEDLQKAKQCIVEHLEPGGHLLLVHWTQYARDYPLNGDQVHDSFMELTPTQLRHLTNQREEQYRLDLFERV</sequence>
<keyword evidence="1" id="KW-0808">Transferase</keyword>